<dbReference type="EMBL" id="CM055109">
    <property type="protein sequence ID" value="KAJ7522557.1"/>
    <property type="molecule type" value="Genomic_DNA"/>
</dbReference>
<dbReference type="Proteomes" id="UP001162992">
    <property type="component" value="Chromosome 18"/>
</dbReference>
<keyword evidence="2" id="KW-1185">Reference proteome</keyword>
<evidence type="ECO:0000313" key="1">
    <source>
        <dbReference type="EMBL" id="KAJ7522557.1"/>
    </source>
</evidence>
<evidence type="ECO:0000313" key="2">
    <source>
        <dbReference type="Proteomes" id="UP001162992"/>
    </source>
</evidence>
<name>A0ACC2AZE0_DIPCM</name>
<proteinExistence type="predicted"/>
<organism evidence="1 2">
    <name type="scientific">Diphasiastrum complanatum</name>
    <name type="common">Issler's clubmoss</name>
    <name type="synonym">Lycopodium complanatum</name>
    <dbReference type="NCBI Taxonomy" id="34168"/>
    <lineage>
        <taxon>Eukaryota</taxon>
        <taxon>Viridiplantae</taxon>
        <taxon>Streptophyta</taxon>
        <taxon>Embryophyta</taxon>
        <taxon>Tracheophyta</taxon>
        <taxon>Lycopodiopsida</taxon>
        <taxon>Lycopodiales</taxon>
        <taxon>Lycopodiaceae</taxon>
        <taxon>Lycopodioideae</taxon>
        <taxon>Diphasiastrum</taxon>
    </lineage>
</organism>
<accession>A0ACC2AZE0</accession>
<gene>
    <name evidence="1" type="ORF">O6H91_18G017000</name>
</gene>
<comment type="caution">
    <text evidence="1">The sequence shown here is derived from an EMBL/GenBank/DDBJ whole genome shotgun (WGS) entry which is preliminary data.</text>
</comment>
<reference evidence="2" key="1">
    <citation type="journal article" date="2024" name="Proc. Natl. Acad. Sci. U.S.A.">
        <title>Extraordinary preservation of gene collinearity over three hundred million years revealed in homosporous lycophytes.</title>
        <authorList>
            <person name="Li C."/>
            <person name="Wickell D."/>
            <person name="Kuo L.Y."/>
            <person name="Chen X."/>
            <person name="Nie B."/>
            <person name="Liao X."/>
            <person name="Peng D."/>
            <person name="Ji J."/>
            <person name="Jenkins J."/>
            <person name="Williams M."/>
            <person name="Shu S."/>
            <person name="Plott C."/>
            <person name="Barry K."/>
            <person name="Rajasekar S."/>
            <person name="Grimwood J."/>
            <person name="Han X."/>
            <person name="Sun S."/>
            <person name="Hou Z."/>
            <person name="He W."/>
            <person name="Dai G."/>
            <person name="Sun C."/>
            <person name="Schmutz J."/>
            <person name="Leebens-Mack J.H."/>
            <person name="Li F.W."/>
            <person name="Wang L."/>
        </authorList>
    </citation>
    <scope>NUCLEOTIDE SEQUENCE [LARGE SCALE GENOMIC DNA]</scope>
    <source>
        <strain evidence="2">cv. PW_Plant_1</strain>
    </source>
</reference>
<sequence length="371" mass="41973">MAALFPLDSSSPAIPPTFNFSPAALNQAATLPACFLWPVSECPRPEHARFAEDDEVPTVDLAGFWQGDDEGIGIAVEKIQKACTGLGVFQIINHGVDLDVLKRVHNEASRLFNLPLDQKQRGARVSGDSFGFTNSFIGRYASNLPWKETLSLQITPSSNVETYLQKIYGDEDNHACSTFKKYGSDMEKLALELMELLALSLELPRDRLKKIFKKNFSILRANYFPPSKHNSQTLGIGPHTDPISLTILHQDNVPGLQIHKEDTWITVKPNVNAFVINIGDIFQVLSNDRYKSMEHRVVNSLHERKSFAYFFSPTFEALVVPLPEFVDLENPCRYKEFTWAQYLTFTQKHYRSDTNTLLAFQDYLALNDPPE</sequence>
<protein>
    <submittedName>
        <fullName evidence="1">Uncharacterized protein</fullName>
    </submittedName>
</protein>